<gene>
    <name evidence="3" type="ORF">IR135_02805</name>
</gene>
<dbReference type="Proteomes" id="UP000647980">
    <property type="component" value="Unassembled WGS sequence"/>
</dbReference>
<feature type="domain" description="DUF3592" evidence="2">
    <location>
        <begin position="41"/>
        <end position="105"/>
    </location>
</feature>
<keyword evidence="1" id="KW-0472">Membrane</keyword>
<evidence type="ECO:0000313" key="3">
    <source>
        <dbReference type="EMBL" id="MBF0753188.1"/>
    </source>
</evidence>
<organism evidence="3 4">
    <name type="scientific">Jeotgalicoccus nanhaiensis</name>
    <dbReference type="NCBI Taxonomy" id="568603"/>
    <lineage>
        <taxon>Bacteria</taxon>
        <taxon>Bacillati</taxon>
        <taxon>Bacillota</taxon>
        <taxon>Bacilli</taxon>
        <taxon>Bacillales</taxon>
        <taxon>Staphylococcaceae</taxon>
        <taxon>Jeotgalicoccus</taxon>
    </lineage>
</organism>
<dbReference type="Pfam" id="PF12158">
    <property type="entry name" value="DUF3592"/>
    <property type="match status" value="1"/>
</dbReference>
<evidence type="ECO:0000256" key="1">
    <source>
        <dbReference type="SAM" id="Phobius"/>
    </source>
</evidence>
<keyword evidence="1" id="KW-1133">Transmembrane helix</keyword>
<accession>A0ABR9XX42</accession>
<dbReference type="RefSeq" id="WP_135096535.1">
    <property type="nucleotide sequence ID" value="NZ_JADGLW010000002.1"/>
</dbReference>
<dbReference type="InterPro" id="IPR021994">
    <property type="entry name" value="DUF3592"/>
</dbReference>
<feature type="transmembrane region" description="Helical" evidence="1">
    <location>
        <begin position="112"/>
        <end position="134"/>
    </location>
</feature>
<feature type="transmembrane region" description="Helical" evidence="1">
    <location>
        <begin position="6"/>
        <end position="28"/>
    </location>
</feature>
<sequence>MSDQQILTVIFGSVGLFMILISLIIYVFGVAVKKRKCTAETTGKVVDKVQGSDNNLYPVIEYEAGGVIYRRKKNVTAHGSINNGYPIGYELIVLYDPEKPKRCLIGGTKIQTVAASIPAIIGLVFFTVGVVIFLF</sequence>
<proteinExistence type="predicted"/>
<evidence type="ECO:0000313" key="4">
    <source>
        <dbReference type="Proteomes" id="UP000647980"/>
    </source>
</evidence>
<keyword evidence="4" id="KW-1185">Reference proteome</keyword>
<protein>
    <submittedName>
        <fullName evidence="3">DUF3592 domain-containing protein</fullName>
    </submittedName>
</protein>
<keyword evidence="1" id="KW-0812">Transmembrane</keyword>
<comment type="caution">
    <text evidence="3">The sequence shown here is derived from an EMBL/GenBank/DDBJ whole genome shotgun (WGS) entry which is preliminary data.</text>
</comment>
<name>A0ABR9XX42_9STAP</name>
<dbReference type="EMBL" id="JADGLW010000002">
    <property type="protein sequence ID" value="MBF0753188.1"/>
    <property type="molecule type" value="Genomic_DNA"/>
</dbReference>
<evidence type="ECO:0000259" key="2">
    <source>
        <dbReference type="Pfam" id="PF12158"/>
    </source>
</evidence>
<reference evidence="3 4" key="1">
    <citation type="submission" date="2020-10" db="EMBL/GenBank/DDBJ databases">
        <title>Mouse Oral microbiota.</title>
        <authorList>
            <person name="Joseph S."/>
            <person name="Aduse-Opoku J."/>
        </authorList>
    </citation>
    <scope>NUCLEOTIDE SEQUENCE [LARGE SCALE GENOMIC DNA]</scope>
    <source>
        <strain evidence="3 4">19428wE5_W307</strain>
    </source>
</reference>